<keyword evidence="10" id="KW-1185">Reference proteome</keyword>
<comment type="similarity">
    <text evidence="2">Belongs to the NEMP family.</text>
</comment>
<evidence type="ECO:0000256" key="7">
    <source>
        <dbReference type="ARBA" id="ARBA00023242"/>
    </source>
</evidence>
<dbReference type="AlphaFoldDB" id="A0A7J7GFB1"/>
<keyword evidence="6 8" id="KW-0472">Membrane</keyword>
<evidence type="ECO:0000313" key="9">
    <source>
        <dbReference type="EMBL" id="KAF5938036.1"/>
    </source>
</evidence>
<dbReference type="PANTHER" id="PTHR31587:SF3">
    <property type="entry name" value="EXPRESSED PROTEIN"/>
    <property type="match status" value="1"/>
</dbReference>
<evidence type="ECO:0000256" key="5">
    <source>
        <dbReference type="ARBA" id="ARBA00022989"/>
    </source>
</evidence>
<accession>A0A7J7GFB1</accession>
<evidence type="ECO:0000256" key="2">
    <source>
        <dbReference type="ARBA" id="ARBA00005748"/>
    </source>
</evidence>
<dbReference type="Pfam" id="PF10225">
    <property type="entry name" value="NEMP"/>
    <property type="match status" value="1"/>
</dbReference>
<keyword evidence="7" id="KW-0539">Nucleus</keyword>
<comment type="caution">
    <text evidence="9">The sequence shown here is derived from an EMBL/GenBank/DDBJ whole genome shotgun (WGS) entry which is preliminary data.</text>
</comment>
<evidence type="ECO:0000256" key="8">
    <source>
        <dbReference type="SAM" id="Phobius"/>
    </source>
</evidence>
<dbReference type="Proteomes" id="UP000593564">
    <property type="component" value="Unassembled WGS sequence"/>
</dbReference>
<reference evidence="10" key="1">
    <citation type="journal article" date="2020" name="Nat. Commun.">
        <title>Genome assembly of wild tea tree DASZ reveals pedigree and selection history of tea varieties.</title>
        <authorList>
            <person name="Zhang W."/>
            <person name="Zhang Y."/>
            <person name="Qiu H."/>
            <person name="Guo Y."/>
            <person name="Wan H."/>
            <person name="Zhang X."/>
            <person name="Scossa F."/>
            <person name="Alseekh S."/>
            <person name="Zhang Q."/>
            <person name="Wang P."/>
            <person name="Xu L."/>
            <person name="Schmidt M.H."/>
            <person name="Jia X."/>
            <person name="Li D."/>
            <person name="Zhu A."/>
            <person name="Guo F."/>
            <person name="Chen W."/>
            <person name="Ni D."/>
            <person name="Usadel B."/>
            <person name="Fernie A.R."/>
            <person name="Wen W."/>
        </authorList>
    </citation>
    <scope>NUCLEOTIDE SEQUENCE [LARGE SCALE GENOMIC DNA]</scope>
    <source>
        <strain evidence="10">cv. G240</strain>
    </source>
</reference>
<keyword evidence="3 8" id="KW-0812">Transmembrane</keyword>
<dbReference type="PANTHER" id="PTHR31587">
    <property type="entry name" value="TRANSMEMBRANE PROTEIN (DUF2215)"/>
    <property type="match status" value="1"/>
</dbReference>
<feature type="transmembrane region" description="Helical" evidence="8">
    <location>
        <begin position="56"/>
        <end position="75"/>
    </location>
</feature>
<comment type="subcellular location">
    <subcellularLocation>
        <location evidence="1">Nucleus inner membrane</location>
        <topology evidence="1">Multi-pass membrane protein</topology>
        <orientation evidence="1">Nucleoplasmic side</orientation>
    </subcellularLocation>
</comment>
<dbReference type="InterPro" id="IPR019358">
    <property type="entry name" value="NEMP_fam"/>
</dbReference>
<evidence type="ECO:0000313" key="10">
    <source>
        <dbReference type="Proteomes" id="UP000593564"/>
    </source>
</evidence>
<protein>
    <submittedName>
        <fullName evidence="9">Uncharacterized protein</fullName>
    </submittedName>
</protein>
<evidence type="ECO:0000256" key="3">
    <source>
        <dbReference type="ARBA" id="ARBA00022692"/>
    </source>
</evidence>
<evidence type="ECO:0000256" key="4">
    <source>
        <dbReference type="ARBA" id="ARBA00022729"/>
    </source>
</evidence>
<evidence type="ECO:0000256" key="6">
    <source>
        <dbReference type="ARBA" id="ARBA00023136"/>
    </source>
</evidence>
<feature type="transmembrane region" description="Helical" evidence="8">
    <location>
        <begin position="32"/>
        <end position="50"/>
    </location>
</feature>
<reference evidence="9 10" key="2">
    <citation type="submission" date="2020-07" db="EMBL/GenBank/DDBJ databases">
        <title>Genome assembly of wild tea tree DASZ reveals pedigree and selection history of tea varieties.</title>
        <authorList>
            <person name="Zhang W."/>
        </authorList>
    </citation>
    <scope>NUCLEOTIDE SEQUENCE [LARGE SCALE GENOMIC DNA]</scope>
    <source>
        <strain evidence="10">cv. G240</strain>
        <tissue evidence="9">Leaf</tissue>
    </source>
</reference>
<proteinExistence type="inferred from homology"/>
<evidence type="ECO:0000256" key="1">
    <source>
        <dbReference type="ARBA" id="ARBA00004575"/>
    </source>
</evidence>
<dbReference type="EMBL" id="JACBKZ010000012">
    <property type="protein sequence ID" value="KAF5938036.1"/>
    <property type="molecule type" value="Genomic_DNA"/>
</dbReference>
<sequence>MSPYEDRYVDVKFVDKIAGYVTVTIDKEFQRLHLFCLAFGVVLLLLAPVVSSWVPFYCSSSMAVGVFLVIIILLFQGMKLLPTGRENVFYLTLYGSVLEAGSFLLHHFSMLVNSILFSFGLSEEMRNPFAFAGVLESSYSVKFADFEFDWSCNFSVALRSDLQDEIWSGFGPSTPVRRLSQLFVNQLPWTPCTMSILHLWFEAVSRLRQSIASCNSTLYNELMLGVVNSSSFEVATADYQTNQLKDLIS</sequence>
<organism evidence="9 10">
    <name type="scientific">Camellia sinensis</name>
    <name type="common">Tea plant</name>
    <name type="synonym">Thea sinensis</name>
    <dbReference type="NCBI Taxonomy" id="4442"/>
    <lineage>
        <taxon>Eukaryota</taxon>
        <taxon>Viridiplantae</taxon>
        <taxon>Streptophyta</taxon>
        <taxon>Embryophyta</taxon>
        <taxon>Tracheophyta</taxon>
        <taxon>Spermatophyta</taxon>
        <taxon>Magnoliopsida</taxon>
        <taxon>eudicotyledons</taxon>
        <taxon>Gunneridae</taxon>
        <taxon>Pentapetalae</taxon>
        <taxon>asterids</taxon>
        <taxon>Ericales</taxon>
        <taxon>Theaceae</taxon>
        <taxon>Camellia</taxon>
    </lineage>
</organism>
<gene>
    <name evidence="9" type="ORF">HYC85_025542</name>
</gene>
<keyword evidence="5 8" id="KW-1133">Transmembrane helix</keyword>
<keyword evidence="4" id="KW-0732">Signal</keyword>
<feature type="transmembrane region" description="Helical" evidence="8">
    <location>
        <begin position="87"/>
        <end position="108"/>
    </location>
</feature>
<name>A0A7J7GFB1_CAMSI</name>
<dbReference type="GO" id="GO:0005637">
    <property type="term" value="C:nuclear inner membrane"/>
    <property type="evidence" value="ECO:0007669"/>
    <property type="project" value="UniProtKB-SubCell"/>
</dbReference>